<organism evidence="2 3">
    <name type="scientific">Engystomops pustulosus</name>
    <name type="common">Tungara frog</name>
    <name type="synonym">Physalaemus pustulosus</name>
    <dbReference type="NCBI Taxonomy" id="76066"/>
    <lineage>
        <taxon>Eukaryota</taxon>
        <taxon>Metazoa</taxon>
        <taxon>Chordata</taxon>
        <taxon>Craniata</taxon>
        <taxon>Vertebrata</taxon>
        <taxon>Euteleostomi</taxon>
        <taxon>Amphibia</taxon>
        <taxon>Batrachia</taxon>
        <taxon>Anura</taxon>
        <taxon>Neobatrachia</taxon>
        <taxon>Hyloidea</taxon>
        <taxon>Leptodactylidae</taxon>
        <taxon>Leiuperinae</taxon>
        <taxon>Engystomops</taxon>
    </lineage>
</organism>
<proteinExistence type="predicted"/>
<dbReference type="AlphaFoldDB" id="A0AAV6YRI3"/>
<name>A0AAV6YRI3_ENGPU</name>
<feature type="compositionally biased region" description="Basic and acidic residues" evidence="1">
    <location>
        <begin position="39"/>
        <end position="61"/>
    </location>
</feature>
<protein>
    <submittedName>
        <fullName evidence="2">Uncharacterized protein</fullName>
    </submittedName>
</protein>
<evidence type="ECO:0000313" key="2">
    <source>
        <dbReference type="EMBL" id="KAG8537839.1"/>
    </source>
</evidence>
<gene>
    <name evidence="2" type="ORF">GDO81_023729</name>
</gene>
<reference evidence="2" key="1">
    <citation type="thesis" date="2020" institute="ProQuest LLC" country="789 East Eisenhower Parkway, Ann Arbor, MI, USA">
        <title>Comparative Genomics and Chromosome Evolution.</title>
        <authorList>
            <person name="Mudd A.B."/>
        </authorList>
    </citation>
    <scope>NUCLEOTIDE SEQUENCE</scope>
    <source>
        <strain evidence="2">237g6f4</strain>
        <tissue evidence="2">Blood</tissue>
    </source>
</reference>
<comment type="caution">
    <text evidence="2">The sequence shown here is derived from an EMBL/GenBank/DDBJ whole genome shotgun (WGS) entry which is preliminary data.</text>
</comment>
<accession>A0AAV6YRI3</accession>
<feature type="region of interest" description="Disordered" evidence="1">
    <location>
        <begin position="36"/>
        <end position="61"/>
    </location>
</feature>
<keyword evidence="3" id="KW-1185">Reference proteome</keyword>
<dbReference type="Proteomes" id="UP000824782">
    <property type="component" value="Unassembled WGS sequence"/>
</dbReference>
<evidence type="ECO:0000313" key="3">
    <source>
        <dbReference type="Proteomes" id="UP000824782"/>
    </source>
</evidence>
<dbReference type="EMBL" id="WNYA01026121">
    <property type="protein sequence ID" value="KAG8537839.1"/>
    <property type="molecule type" value="Genomic_DNA"/>
</dbReference>
<evidence type="ECO:0000256" key="1">
    <source>
        <dbReference type="SAM" id="MobiDB-lite"/>
    </source>
</evidence>
<sequence length="139" mass="16464">MKGERRTYVMWRHLQGSLKVHRLKNLFWWETQEACPSAKDPRDLPRKDNAGRKWTPESGKLESDPSVIHCHVGEPRTWWSILGRPGHCFFCLNQSEESSWSMTPGSSSSFKFCFYSTLIYMISYMWNKERCRQRPRAAM</sequence>